<accession>A0A9W7FPQ6</accession>
<proteinExistence type="predicted"/>
<dbReference type="InterPro" id="IPR013830">
    <property type="entry name" value="SGNH_hydro"/>
</dbReference>
<dbReference type="InterPro" id="IPR045136">
    <property type="entry name" value="Iah1-like"/>
</dbReference>
<organism evidence="2 3">
    <name type="scientific">Triparma laevis f. longispina</name>
    <dbReference type="NCBI Taxonomy" id="1714387"/>
    <lineage>
        <taxon>Eukaryota</taxon>
        <taxon>Sar</taxon>
        <taxon>Stramenopiles</taxon>
        <taxon>Ochrophyta</taxon>
        <taxon>Bolidophyceae</taxon>
        <taxon>Parmales</taxon>
        <taxon>Triparmaceae</taxon>
        <taxon>Triparma</taxon>
    </lineage>
</organism>
<dbReference type="SUPFAM" id="SSF52266">
    <property type="entry name" value="SGNH hydrolase"/>
    <property type="match status" value="1"/>
</dbReference>
<sequence>MTHPSSRCLILLLGDSITQKSFSNNGFGSALSNWYSRTGDVVLRGFSGYNTSWYLKMLRTNPCHVLNNGYNSSILSHASIPSNRYIITLFLGANDISTDGQYVSVEQYESNVNDIIDTINEQIKTCHPEVTTDASIILITPGCVDESTWPTRTNENAKKYAEVIRSISLQRSLPLVDLWSSPNALSISDLNDGLHFGPSANQKTFEKIQECIRKNRKDLSPDDDEDGMPLMEMHMPYWGRLVGEGGEKVIEEWEWKWK</sequence>
<keyword evidence="3" id="KW-1185">Reference proteome</keyword>
<comment type="caution">
    <text evidence="2">The sequence shown here is derived from an EMBL/GenBank/DDBJ whole genome shotgun (WGS) entry which is preliminary data.</text>
</comment>
<dbReference type="Pfam" id="PF13472">
    <property type="entry name" value="Lipase_GDSL_2"/>
    <property type="match status" value="1"/>
</dbReference>
<dbReference type="EMBL" id="BRXW01000240">
    <property type="protein sequence ID" value="GMI15959.1"/>
    <property type="molecule type" value="Genomic_DNA"/>
</dbReference>
<feature type="domain" description="SGNH hydrolase-type esterase" evidence="1">
    <location>
        <begin position="12"/>
        <end position="202"/>
    </location>
</feature>
<evidence type="ECO:0000259" key="1">
    <source>
        <dbReference type="Pfam" id="PF13472"/>
    </source>
</evidence>
<evidence type="ECO:0000313" key="3">
    <source>
        <dbReference type="Proteomes" id="UP001165122"/>
    </source>
</evidence>
<dbReference type="OrthoDB" id="671439at2759"/>
<name>A0A9W7FPQ6_9STRA</name>
<reference evidence="3" key="1">
    <citation type="journal article" date="2023" name="Commun. Biol.">
        <title>Genome analysis of Parmales, the sister group of diatoms, reveals the evolutionary specialization of diatoms from phago-mixotrophs to photoautotrophs.</title>
        <authorList>
            <person name="Ban H."/>
            <person name="Sato S."/>
            <person name="Yoshikawa S."/>
            <person name="Yamada K."/>
            <person name="Nakamura Y."/>
            <person name="Ichinomiya M."/>
            <person name="Sato N."/>
            <person name="Blanc-Mathieu R."/>
            <person name="Endo H."/>
            <person name="Kuwata A."/>
            <person name="Ogata H."/>
        </authorList>
    </citation>
    <scope>NUCLEOTIDE SEQUENCE [LARGE SCALE GENOMIC DNA]</scope>
    <source>
        <strain evidence="3">NIES 3700</strain>
    </source>
</reference>
<dbReference type="Proteomes" id="UP001165122">
    <property type="component" value="Unassembled WGS sequence"/>
</dbReference>
<protein>
    <recommendedName>
        <fullName evidence="1">SGNH hydrolase-type esterase domain-containing protein</fullName>
    </recommendedName>
</protein>
<gene>
    <name evidence="2" type="ORF">TrLO_g3339</name>
</gene>
<dbReference type="Gene3D" id="3.40.50.1110">
    <property type="entry name" value="SGNH hydrolase"/>
    <property type="match status" value="1"/>
</dbReference>
<evidence type="ECO:0000313" key="2">
    <source>
        <dbReference type="EMBL" id="GMI15959.1"/>
    </source>
</evidence>
<dbReference type="PANTHER" id="PTHR14209:SF19">
    <property type="entry name" value="ISOAMYL ACETATE-HYDROLYZING ESTERASE 1 HOMOLOG"/>
    <property type="match status" value="1"/>
</dbReference>
<dbReference type="AlphaFoldDB" id="A0A9W7FPQ6"/>
<dbReference type="PANTHER" id="PTHR14209">
    <property type="entry name" value="ISOAMYL ACETATE-HYDROLYZING ESTERASE 1"/>
    <property type="match status" value="1"/>
</dbReference>
<dbReference type="InterPro" id="IPR036514">
    <property type="entry name" value="SGNH_hydro_sf"/>
</dbReference>